<dbReference type="Proteomes" id="UP000199612">
    <property type="component" value="Unassembled WGS sequence"/>
</dbReference>
<dbReference type="InterPro" id="IPR052193">
    <property type="entry name" value="Peptidase_C59"/>
</dbReference>
<dbReference type="PANTHER" id="PTHR35527">
    <property type="entry name" value="CHOLOYLGLYCINE HYDROLASE"/>
    <property type="match status" value="1"/>
</dbReference>
<protein>
    <submittedName>
        <fullName evidence="4">Choloylglycine hydrolase</fullName>
    </submittedName>
</protein>
<organism evidence="4 5">
    <name type="scientific">Alkalibacterium subtropicum</name>
    <dbReference type="NCBI Taxonomy" id="753702"/>
    <lineage>
        <taxon>Bacteria</taxon>
        <taxon>Bacillati</taxon>
        <taxon>Bacillota</taxon>
        <taxon>Bacilli</taxon>
        <taxon>Lactobacillales</taxon>
        <taxon>Carnobacteriaceae</taxon>
        <taxon>Alkalibacterium</taxon>
    </lineage>
</organism>
<dbReference type="Gene3D" id="3.60.60.10">
    <property type="entry name" value="Penicillin V Acylase, Chain A"/>
    <property type="match status" value="1"/>
</dbReference>
<evidence type="ECO:0000256" key="1">
    <source>
        <dbReference type="ARBA" id="ARBA00006625"/>
    </source>
</evidence>
<feature type="domain" description="Choloylglycine hydrolase/NAAA C-terminal" evidence="3">
    <location>
        <begin position="2"/>
        <end position="304"/>
    </location>
</feature>
<dbReference type="InterPro" id="IPR029055">
    <property type="entry name" value="Ntn_hydrolases_N"/>
</dbReference>
<dbReference type="EMBL" id="FOLT01000017">
    <property type="protein sequence ID" value="SFC66592.1"/>
    <property type="molecule type" value="Genomic_DNA"/>
</dbReference>
<name>A0A1I1L215_9LACT</name>
<keyword evidence="5" id="KW-1185">Reference proteome</keyword>
<dbReference type="GO" id="GO:0016787">
    <property type="term" value="F:hydrolase activity"/>
    <property type="evidence" value="ECO:0007669"/>
    <property type="project" value="UniProtKB-KW"/>
</dbReference>
<evidence type="ECO:0000313" key="4">
    <source>
        <dbReference type="EMBL" id="SFC66592.1"/>
    </source>
</evidence>
<dbReference type="OrthoDB" id="9794717at2"/>
<dbReference type="PANTHER" id="PTHR35527:SF2">
    <property type="entry name" value="HYDROLASE"/>
    <property type="match status" value="1"/>
</dbReference>
<sequence length="322" mass="35929">MCTTIGFSYKEGCVFGRTLEVGVRLNNRIGYVPPNTAGFIPTLNGAFPSTYATLGTVFYDIASFGDGINEKGLMGSNNLFPKMATFSKQEAPNKLNLTIARAFDYLLTRCATVNEVKQTAETLNIMAKGIDDSDLSNEMHFFFMDETGDKVVLEPENGRLRVYDNPFGVLTNAPEFSWHTTNLKNHLHLQPENIEKRTFNTHTVSKLGEGTGSVGLPGDFTPPSRFVRSAYYVANTPVDLTHEDAVLQAFRILSHADIPTGAVVDSLTGHKDETLYTGIMDTWKKAYYIKQRSNIDLQAFYLDDFNEARDIVFVDLKKDMVL</sequence>
<dbReference type="RefSeq" id="WP_091531454.1">
    <property type="nucleotide sequence ID" value="NZ_FOLT01000017.1"/>
</dbReference>
<dbReference type="SUPFAM" id="SSF56235">
    <property type="entry name" value="N-terminal nucleophile aminohydrolases (Ntn hydrolases)"/>
    <property type="match status" value="1"/>
</dbReference>
<dbReference type="STRING" id="753702.SAMN04488102_1176"/>
<comment type="similarity">
    <text evidence="1">Belongs to the peptidase C59 family.</text>
</comment>
<evidence type="ECO:0000256" key="2">
    <source>
        <dbReference type="ARBA" id="ARBA00022801"/>
    </source>
</evidence>
<evidence type="ECO:0000259" key="3">
    <source>
        <dbReference type="Pfam" id="PF02275"/>
    </source>
</evidence>
<gene>
    <name evidence="4" type="ORF">SAMN04488102_1176</name>
</gene>
<dbReference type="Pfam" id="PF02275">
    <property type="entry name" value="CBAH"/>
    <property type="match status" value="1"/>
</dbReference>
<keyword evidence="2 4" id="KW-0378">Hydrolase</keyword>
<dbReference type="AlphaFoldDB" id="A0A1I1L215"/>
<proteinExistence type="inferred from homology"/>
<accession>A0A1I1L215</accession>
<dbReference type="InterPro" id="IPR029132">
    <property type="entry name" value="CBAH/NAAA_C"/>
</dbReference>
<reference evidence="5" key="1">
    <citation type="submission" date="2016-10" db="EMBL/GenBank/DDBJ databases">
        <authorList>
            <person name="Varghese N."/>
            <person name="Submissions S."/>
        </authorList>
    </citation>
    <scope>NUCLEOTIDE SEQUENCE [LARGE SCALE GENOMIC DNA]</scope>
    <source>
        <strain evidence="5">DSM 23664</strain>
    </source>
</reference>
<evidence type="ECO:0000313" key="5">
    <source>
        <dbReference type="Proteomes" id="UP000199612"/>
    </source>
</evidence>